<feature type="transmembrane region" description="Helical" evidence="2">
    <location>
        <begin position="52"/>
        <end position="74"/>
    </location>
</feature>
<dbReference type="AlphaFoldDB" id="A0A135UGQ9"/>
<accession>A0A135UGQ9</accession>
<name>A0A135UGQ9_9PEZI</name>
<evidence type="ECO:0000313" key="3">
    <source>
        <dbReference type="EMBL" id="KXH59564.1"/>
    </source>
</evidence>
<protein>
    <recommendedName>
        <fullName evidence="5">Transmembrane protein</fullName>
    </recommendedName>
</protein>
<feature type="region of interest" description="Disordered" evidence="1">
    <location>
        <begin position="635"/>
        <end position="655"/>
    </location>
</feature>
<dbReference type="OrthoDB" id="3596604at2759"/>
<keyword evidence="2" id="KW-1133">Transmembrane helix</keyword>
<keyword evidence="4" id="KW-1185">Reference proteome</keyword>
<evidence type="ECO:0000256" key="1">
    <source>
        <dbReference type="SAM" id="MobiDB-lite"/>
    </source>
</evidence>
<organism evidence="3 4">
    <name type="scientific">Colletotrichum salicis</name>
    <dbReference type="NCBI Taxonomy" id="1209931"/>
    <lineage>
        <taxon>Eukaryota</taxon>
        <taxon>Fungi</taxon>
        <taxon>Dikarya</taxon>
        <taxon>Ascomycota</taxon>
        <taxon>Pezizomycotina</taxon>
        <taxon>Sordariomycetes</taxon>
        <taxon>Hypocreomycetidae</taxon>
        <taxon>Glomerellales</taxon>
        <taxon>Glomerellaceae</taxon>
        <taxon>Colletotrichum</taxon>
        <taxon>Colletotrichum acutatum species complex</taxon>
    </lineage>
</organism>
<feature type="transmembrane region" description="Helical" evidence="2">
    <location>
        <begin position="94"/>
        <end position="117"/>
    </location>
</feature>
<dbReference type="EMBL" id="JFFI01001488">
    <property type="protein sequence ID" value="KXH59564.1"/>
    <property type="molecule type" value="Genomic_DNA"/>
</dbReference>
<dbReference type="Proteomes" id="UP000070121">
    <property type="component" value="Unassembled WGS sequence"/>
</dbReference>
<evidence type="ECO:0000256" key="2">
    <source>
        <dbReference type="SAM" id="Phobius"/>
    </source>
</evidence>
<comment type="caution">
    <text evidence="3">The sequence shown here is derived from an EMBL/GenBank/DDBJ whole genome shotgun (WGS) entry which is preliminary data.</text>
</comment>
<reference evidence="3 4" key="1">
    <citation type="submission" date="2014-02" db="EMBL/GenBank/DDBJ databases">
        <title>The genome sequence of Colletotrichum salicis CBS 607.94.</title>
        <authorList>
            <person name="Baroncelli R."/>
            <person name="Thon M.R."/>
        </authorList>
    </citation>
    <scope>NUCLEOTIDE SEQUENCE [LARGE SCALE GENOMIC DNA]</scope>
    <source>
        <strain evidence="3 4">CBS 607.94</strain>
    </source>
</reference>
<keyword evidence="2" id="KW-0472">Membrane</keyword>
<evidence type="ECO:0000313" key="4">
    <source>
        <dbReference type="Proteomes" id="UP000070121"/>
    </source>
</evidence>
<keyword evidence="2" id="KW-0812">Transmembrane</keyword>
<gene>
    <name evidence="3" type="ORF">CSAL01_12193</name>
</gene>
<feature type="transmembrane region" description="Helical" evidence="2">
    <location>
        <begin position="490"/>
        <end position="515"/>
    </location>
</feature>
<proteinExistence type="predicted"/>
<evidence type="ECO:0008006" key="5">
    <source>
        <dbReference type="Google" id="ProtNLM"/>
    </source>
</evidence>
<sequence length="655" mass="70900">MPYPFRRAQMLPTLSAQDELENASILRNDADNGHFRGLPASRQSKTKVLMKVLSRWAITMVIIVSIYVVIGAYSNKTVMTQTTKRQYNALITGLSIALGLAVASSLNHMVAELRWWILSRRYRSKRKVELILQADNLKHIIALAARSKRWSIHLAAAGWLILTIVRGAPDVRCGDFANQAMQGSQIGLAAIGLCYSTDTADKRALLVPGNVSIANMASIETERVVKSKTQALGALQYTANSYGTISLAYNTADVSAAPPARAIHVPSDPLMFCTDTLCKYVFYETSTASIKDPDANPVTVATDRSVNATTNCTAWPVIGGGNGTSTNVTVALENNQSWDIFIPNRGGTDQTTFMTYSQFDCGEGCSMVMAFEASDISPWYYSCNVTIGQVANATRAEHQIGSNLTSLASASIALQGYAASSFVNDTNFQYQMYPSESVFGTPMNGTIADMEAMLSRFAIGVVAVTADSNTDLVIEGTMPMKGTKLNVSHWGLINMILILTATLQLILGIAAALVANRVVVPDGGAVEMAQVMRTMAIRDRTTTEPSEKGSTGEPRYKSLWIYRDTLLSKEGGLYDLHMEEQRYHARSESGMIEMSQQRPGTGHEISSALLCNVFSRSTASIGLSRLGVGPEVLKDPFDSDPGVPGVHGGRHGHTE</sequence>